<accession>A0A3N4NNK5</accession>
<dbReference type="EMBL" id="RMVG01000014">
    <property type="protein sequence ID" value="RPD97861.1"/>
    <property type="molecule type" value="Genomic_DNA"/>
</dbReference>
<dbReference type="RefSeq" id="WP_123802072.1">
    <property type="nucleotide sequence ID" value="NZ_RMVG01000014.1"/>
</dbReference>
<dbReference type="OrthoDB" id="6540006at2"/>
<organism evidence="2 3">
    <name type="scientific">Candidatus Pantoea deserta</name>
    <dbReference type="NCBI Taxonomy" id="1869313"/>
    <lineage>
        <taxon>Bacteria</taxon>
        <taxon>Pseudomonadati</taxon>
        <taxon>Pseudomonadota</taxon>
        <taxon>Gammaproteobacteria</taxon>
        <taxon>Enterobacterales</taxon>
        <taxon>Erwiniaceae</taxon>
        <taxon>Pantoea</taxon>
    </lineage>
</organism>
<dbReference type="Proteomes" id="UP000281332">
    <property type="component" value="Unassembled WGS sequence"/>
</dbReference>
<name>A0A3N4NNK5_9GAMM</name>
<dbReference type="AlphaFoldDB" id="A0A3N4NNK5"/>
<keyword evidence="1" id="KW-0732">Signal</keyword>
<gene>
    <name evidence="2" type="ORF">BBB56_16840</name>
</gene>
<proteinExistence type="predicted"/>
<evidence type="ECO:0000313" key="2">
    <source>
        <dbReference type="EMBL" id="RPD97861.1"/>
    </source>
</evidence>
<comment type="caution">
    <text evidence="2">The sequence shown here is derived from an EMBL/GenBank/DDBJ whole genome shotgun (WGS) entry which is preliminary data.</text>
</comment>
<feature type="chain" id="PRO_5018212311" description="Lipoprotein" evidence="1">
    <location>
        <begin position="26"/>
        <end position="187"/>
    </location>
</feature>
<protein>
    <recommendedName>
        <fullName evidence="4">Lipoprotein</fullName>
    </recommendedName>
</protein>
<evidence type="ECO:0008006" key="4">
    <source>
        <dbReference type="Google" id="ProtNLM"/>
    </source>
</evidence>
<evidence type="ECO:0000256" key="1">
    <source>
        <dbReference type="SAM" id="SignalP"/>
    </source>
</evidence>
<evidence type="ECO:0000313" key="3">
    <source>
        <dbReference type="Proteomes" id="UP000281332"/>
    </source>
</evidence>
<reference evidence="2 3" key="1">
    <citation type="submission" date="2018-11" db="EMBL/GenBank/DDBJ databases">
        <title>Whole genome sequencing of Pantoea sp. RIT388.</title>
        <authorList>
            <person name="Gan H.M."/>
            <person name="Hudson A.O."/>
        </authorList>
    </citation>
    <scope>NUCLEOTIDE SEQUENCE [LARGE SCALE GENOMIC DNA]</scope>
    <source>
        <strain evidence="2 3">RIT388</strain>
    </source>
</reference>
<sequence length="187" mass="20903">MLLSAKIAMPLAAASALMLSGCSTVLPLDYKNYTGPNAATLVVQHKKGEGGLFYLAFYEKKGECYDRIERYELNFSASATKGSVISYQIAPGKFVVVEQSHGIGNFAKIEGKFVYHSAGYSETQWIPFITQPGKRYFVARDYGVRVIPANYSITPDTNPAKVFRDFPQQQEPNWNANQRCPHLLYDN</sequence>
<feature type="signal peptide" evidence="1">
    <location>
        <begin position="1"/>
        <end position="25"/>
    </location>
</feature>
<keyword evidence="3" id="KW-1185">Reference proteome</keyword>
<dbReference type="PROSITE" id="PS51257">
    <property type="entry name" value="PROKAR_LIPOPROTEIN"/>
    <property type="match status" value="1"/>
</dbReference>